<dbReference type="InterPro" id="IPR026444">
    <property type="entry name" value="Secre_tail"/>
</dbReference>
<evidence type="ECO:0000313" key="4">
    <source>
        <dbReference type="EMBL" id="MBK9982998.1"/>
    </source>
</evidence>
<dbReference type="InterPro" id="IPR013783">
    <property type="entry name" value="Ig-like_fold"/>
</dbReference>
<dbReference type="EMBL" id="JADKGY010000008">
    <property type="protein sequence ID" value="MBK9982998.1"/>
    <property type="molecule type" value="Genomic_DNA"/>
</dbReference>
<dbReference type="InterPro" id="IPR057078">
    <property type="entry name" value="HYR-4C"/>
</dbReference>
<dbReference type="Pfam" id="PF18962">
    <property type="entry name" value="Por_Secre_tail"/>
    <property type="match status" value="1"/>
</dbReference>
<evidence type="ECO:0000313" key="5">
    <source>
        <dbReference type="Proteomes" id="UP000808337"/>
    </source>
</evidence>
<comment type="caution">
    <text evidence="4">The sequence shown here is derived from an EMBL/GenBank/DDBJ whole genome shotgun (WGS) entry which is preliminary data.</text>
</comment>
<evidence type="ECO:0000259" key="3">
    <source>
        <dbReference type="Pfam" id="PF23237"/>
    </source>
</evidence>
<evidence type="ECO:0000259" key="2">
    <source>
        <dbReference type="Pfam" id="PF18962"/>
    </source>
</evidence>
<dbReference type="Gene3D" id="2.60.40.10">
    <property type="entry name" value="Immunoglobulins"/>
    <property type="match status" value="2"/>
</dbReference>
<keyword evidence="1" id="KW-0732">Signal</keyword>
<dbReference type="PANTHER" id="PTHR46343:SF2">
    <property type="entry name" value="SUSHI_VON WILLEBRAND FACTOR TYPE A_EGF_PENTRAXIN DOMAIN-CONTAINING 1"/>
    <property type="match status" value="1"/>
</dbReference>
<feature type="signal peptide" evidence="1">
    <location>
        <begin position="1"/>
        <end position="23"/>
    </location>
</feature>
<name>A0A9D7STT9_9BACT</name>
<feature type="domain" description="Secretion system C-terminal sorting" evidence="2">
    <location>
        <begin position="2065"/>
        <end position="2140"/>
    </location>
</feature>
<dbReference type="Pfam" id="PF23237">
    <property type="entry name" value="HYR_4C"/>
    <property type="match status" value="2"/>
</dbReference>
<feature type="domain" description="HYR-like" evidence="3">
    <location>
        <begin position="913"/>
        <end position="986"/>
    </location>
</feature>
<dbReference type="NCBIfam" id="TIGR04183">
    <property type="entry name" value="Por_Secre_tail"/>
    <property type="match status" value="1"/>
</dbReference>
<dbReference type="PANTHER" id="PTHR46343">
    <property type="entry name" value="HYR DOMAIN-CONTAINING PROTEIN"/>
    <property type="match status" value="1"/>
</dbReference>
<organism evidence="4 5">
    <name type="scientific">Candidatus Opimibacter skivensis</name>
    <dbReference type="NCBI Taxonomy" id="2982028"/>
    <lineage>
        <taxon>Bacteria</taxon>
        <taxon>Pseudomonadati</taxon>
        <taxon>Bacteroidota</taxon>
        <taxon>Saprospiria</taxon>
        <taxon>Saprospirales</taxon>
        <taxon>Saprospiraceae</taxon>
        <taxon>Candidatus Opimibacter</taxon>
    </lineage>
</organism>
<evidence type="ECO:0000256" key="1">
    <source>
        <dbReference type="SAM" id="SignalP"/>
    </source>
</evidence>
<proteinExistence type="predicted"/>
<accession>A0A9D7STT9</accession>
<sequence length="2144" mass="226610">MKHILYLIILSFISFKANTQAVAWELSAEPGNQATSNATFLSTNFSNSVLSRGAGVTATAGAGSMNASAWFSGTTPTTLADAIAGNDYYEFTINTINCIFFNPTSIKIVLRSSATGPNTATLRCSSDSFTGDVGTVTVGTTSTEFTFSEVISPNSQSVTYRLYGYGAAAGGGTPSAGGTMRIGTSVVAADNDIQIFSSSTLVSVTQQMNLVFASGNSVPSTVFTGNVPGEVFNWTRTPENIGLGATSGMGNITAFTASNNTGSPITSTFNVNGTVGNCTGPDMIFTITVNPPVCNILSISFLGNPGPCNDNGTPNDPGDDFFTQNIQAAFINRPVTGSLQIVPGGDQIGTYSIPVTQIIGNSHIFNAVQLKADGTPSIIQINFTDDPSCIDTGTGPTIQACSTPPPPCDILSINFLGNPGACNDNGTPGDPSDDFFTQNIQAAFINRPVTGNLQIVPGGDQIGTYSIPVIQIIGNSHIFNGVQLKADGTPSVIQMNFTADPSCIDTGTGPTIQPCSQSQPCEIIGMVFNNIGSCNNNGTPSNASDDFFTVDVQVLYSNPPATGNLVLSGAGMSMSLSVAANSIPATSYTFVAAHLVANGNANLITATFSANPTCNTSTTTPAVNSCSSAPAVCDITSVTLQNVGSCNDNGTSDPTDDFFPADVVINYVNRPTTGLLQIEPGGDAITIHNIAVASLPLSGSHTFTNVHYKADGTPTVVEVEFTIPANQCVQTITGPTVQPCSSSPPVVTCPAPVTVSCFGNVPAPNPASVSETHDCPGNVTITHVSDVNSNVICINRLTITRTYMVTDQCGHTSTCTQIITVNDQTPPTVTCPPNLQISCASAVPPVDVSSLGVTDNCAGGIGISRSFLGEVITNQTCPNRFILTRTYRGGDACGNTATCQQVITVFDNTGPSMTCPNGITVQCASDVPAPNVQLVTSTDNCNGISTITFVNDVISNQTCANKFTVTRTYRATDLCGNSSTCTQTIIVNDNTAPSLTCPAGLTVQCASQVPVPNVALVTATDNCSGVSTITFVNDVISNQTCTNKFTITRIYRATDQCGNSATCTQTIIVNDNTVPTLTCPGNVTVQCASQIPVVNTAGVVTADNCGPVPTVTFVSDVISNQTCTNRFIVTRTYRSTDACGNSATCTQIITVFDNIAPVITFTDPLIANVPNGGRFDVQCFGQDPNWDLPTLNESSVSVNDNCSGTVTIGFSQLLQDEGNCPVDGYITLYKLTWTATDACGNSSTKYVFMALVDHIAPVLVNIPANITVNCDEIPDIPTNVHAIDECISASDIQYLETHPAPGCQNGQVLTRTWIATDLCGNKATKTQYITLVDVTPPVLQMLQPELAGVTDETILKYTCNEGGIPEFYDDLNAESVYSPPSCGSDAIIKFDKSTIHSVNCKRAGYLEQQTFQWYAIDNCGNETSLTIIAQLVDHEAPVISGVPDTTCIDDLALKFIEATDNCGEAFLRYWDIKIPNPCGSGFAIRRTYEANDHCGNVSRDTSILIPNDHAGPVLQFVNPKLQDLPPGEVLLIECAGQTGDYTPYGVKDVSVQEGCSEQVHVTFSEKVLESNGCTNGIVATLSLEWTATDICGNISKLALSAFVIDHTPPVLLNFKPEITISCKDSLPTISATDNCGEVNIDIALSIVHRDCDNEYDVLRVITATDPCGNTITGQQTIHVGDGSGPIISGVVPSLCDDLSIPDVTAFDPCAGKNVPVNMTEKQLESSCRDGHVIERTWIATDACGNVSTARQIIITGDKTPPVIQIPTYSIILKYLDAPGKSFVNLSETEIMEQLNDLDDGSVYVEDECDLQVIPLFNLDVTHSENCAGDGYFEHRVYAWTATDICGNVSSISFDVYIIDDIPPVLSGVPKDATIICTQLPEVPYVSSVDPAQPVSIVYGQDIQPGDGTGEFNVIRTWTGTDACGNVTVSSQHITWIPDTYISCDIIVPPLVECNSHGVVISSVLTGGLGNVTYEWEVVGAGFIQTGQGTDEITIYVGWTEIVINLKVKDAYGCSTECSTVLDCIDSAINPLVASPQTTTPETIEDLNVAISSDQVTSGMLSAVTLWPNPTNGSINLSFDSRASQEIQMRLINFLGQEMLREKIDARKGSNIQTIDVSHIPEGSYLMEVKTDSEMYTKVVVIIRK</sequence>
<reference evidence="4 5" key="1">
    <citation type="submission" date="2020-10" db="EMBL/GenBank/DDBJ databases">
        <title>Connecting structure to function with the recovery of over 1000 high-quality activated sludge metagenome-assembled genomes encoding full-length rRNA genes using long-read sequencing.</title>
        <authorList>
            <person name="Singleton C.M."/>
            <person name="Petriglieri F."/>
            <person name="Kristensen J.M."/>
            <person name="Kirkegaard R.H."/>
            <person name="Michaelsen T.Y."/>
            <person name="Andersen M.H."/>
            <person name="Karst S.M."/>
            <person name="Dueholm M.S."/>
            <person name="Nielsen P.H."/>
            <person name="Albertsen M."/>
        </authorList>
    </citation>
    <scope>NUCLEOTIDE SEQUENCE [LARGE SCALE GENOMIC DNA]</scope>
    <source>
        <strain evidence="4">Ribe_18-Q3-R11-54_MAXAC.273</strain>
    </source>
</reference>
<dbReference type="InterPro" id="IPR043555">
    <property type="entry name" value="SRPX-like"/>
</dbReference>
<protein>
    <submittedName>
        <fullName evidence="4">T9SS type A sorting domain-containing protein</fullName>
    </submittedName>
</protein>
<dbReference type="Proteomes" id="UP000808337">
    <property type="component" value="Unassembled WGS sequence"/>
</dbReference>
<feature type="chain" id="PRO_5038528370" evidence="1">
    <location>
        <begin position="24"/>
        <end position="2144"/>
    </location>
</feature>
<feature type="domain" description="HYR-like" evidence="3">
    <location>
        <begin position="998"/>
        <end position="1068"/>
    </location>
</feature>
<gene>
    <name evidence="4" type="ORF">IPP15_11345</name>
</gene>